<evidence type="ECO:0000256" key="3">
    <source>
        <dbReference type="ARBA" id="ARBA00022679"/>
    </source>
</evidence>
<accession>A0A377IXT2</accession>
<comment type="function">
    <text evidence="6">Specifically methylates the adenine in position 37 of tRNA(1)(Val) (anticodon cmo5UAC).</text>
</comment>
<keyword evidence="3 6" id="KW-0808">Transferase</keyword>
<dbReference type="SUPFAM" id="SSF53335">
    <property type="entry name" value="S-adenosyl-L-methionine-dependent methyltransferases"/>
    <property type="match status" value="1"/>
</dbReference>
<dbReference type="PRINTS" id="PR00507">
    <property type="entry name" value="N12N6MTFRASE"/>
</dbReference>
<keyword evidence="2 6" id="KW-0489">Methyltransferase</keyword>
<dbReference type="Proteomes" id="UP000255264">
    <property type="component" value="Unassembled WGS sequence"/>
</dbReference>
<dbReference type="CDD" id="cd02440">
    <property type="entry name" value="AdoMet_MTases"/>
    <property type="match status" value="1"/>
</dbReference>
<proteinExistence type="inferred from homology"/>
<gene>
    <name evidence="8" type="primary">yfiC</name>
    <name evidence="8" type="ORF">NCTC13335_00948</name>
</gene>
<dbReference type="RefSeq" id="WP_181811475.1">
    <property type="nucleotide sequence ID" value="NZ_UGHS01000004.1"/>
</dbReference>
<evidence type="ECO:0000256" key="5">
    <source>
        <dbReference type="ARBA" id="ARBA00022694"/>
    </source>
</evidence>
<comment type="catalytic activity">
    <reaction evidence="6">
        <text>adenosine(37) in tRNA1(Val) + S-adenosyl-L-methionine = N(6)-methyladenosine(37) in tRNA1(Val) + S-adenosyl-L-homocysteine + H(+)</text>
        <dbReference type="Rhea" id="RHEA:43160"/>
        <dbReference type="Rhea" id="RHEA-COMP:10369"/>
        <dbReference type="Rhea" id="RHEA-COMP:10370"/>
        <dbReference type="ChEBI" id="CHEBI:15378"/>
        <dbReference type="ChEBI" id="CHEBI:57856"/>
        <dbReference type="ChEBI" id="CHEBI:59789"/>
        <dbReference type="ChEBI" id="CHEBI:74411"/>
        <dbReference type="ChEBI" id="CHEBI:74449"/>
        <dbReference type="EC" id="2.1.1.223"/>
    </reaction>
</comment>
<evidence type="ECO:0000259" key="7">
    <source>
        <dbReference type="Pfam" id="PF05175"/>
    </source>
</evidence>
<keyword evidence="1 6" id="KW-0963">Cytoplasm</keyword>
<dbReference type="EC" id="2.1.1.223" evidence="6"/>
<comment type="subcellular location">
    <subcellularLocation>
        <location evidence="6">Cytoplasm</location>
    </subcellularLocation>
</comment>
<keyword evidence="5 6" id="KW-0819">tRNA processing</keyword>
<keyword evidence="9" id="KW-1185">Reference proteome</keyword>
<organism evidence="8 9">
    <name type="scientific">Haemophilus pittmaniae</name>
    <dbReference type="NCBI Taxonomy" id="249188"/>
    <lineage>
        <taxon>Bacteria</taxon>
        <taxon>Pseudomonadati</taxon>
        <taxon>Pseudomonadota</taxon>
        <taxon>Gammaproteobacteria</taxon>
        <taxon>Pasteurellales</taxon>
        <taxon>Pasteurellaceae</taxon>
        <taxon>Haemophilus</taxon>
    </lineage>
</organism>
<dbReference type="InterPro" id="IPR007848">
    <property type="entry name" value="Small_mtfrase_dom"/>
</dbReference>
<keyword evidence="4 6" id="KW-0949">S-adenosyl-L-methionine</keyword>
<dbReference type="InterPro" id="IPR002052">
    <property type="entry name" value="DNA_methylase_N6_adenine_CS"/>
</dbReference>
<evidence type="ECO:0000313" key="8">
    <source>
        <dbReference type="EMBL" id="STO93084.1"/>
    </source>
</evidence>
<dbReference type="GO" id="GO:0003676">
    <property type="term" value="F:nucleic acid binding"/>
    <property type="evidence" value="ECO:0007669"/>
    <property type="project" value="InterPro"/>
</dbReference>
<dbReference type="GO" id="GO:0032259">
    <property type="term" value="P:methylation"/>
    <property type="evidence" value="ECO:0007669"/>
    <property type="project" value="UniProtKB-KW"/>
</dbReference>
<protein>
    <recommendedName>
        <fullName evidence="6">tRNA1(Val) (adenine(37)-N6)-methyltransferase</fullName>
        <ecNumber evidence="6">2.1.1.223</ecNumber>
    </recommendedName>
    <alternativeName>
        <fullName evidence="6">tRNA m6A37 methyltransferase</fullName>
    </alternativeName>
</protein>
<dbReference type="AlphaFoldDB" id="A0A377IXT2"/>
<evidence type="ECO:0000256" key="1">
    <source>
        <dbReference type="ARBA" id="ARBA00022490"/>
    </source>
</evidence>
<dbReference type="GO" id="GO:0008033">
    <property type="term" value="P:tRNA processing"/>
    <property type="evidence" value="ECO:0007669"/>
    <property type="project" value="UniProtKB-UniRule"/>
</dbReference>
<dbReference type="HAMAP" id="MF_01872">
    <property type="entry name" value="tRNA_methyltr_YfiC"/>
    <property type="match status" value="1"/>
</dbReference>
<dbReference type="InterPro" id="IPR050210">
    <property type="entry name" value="tRNA_Adenine-N(6)_MTase"/>
</dbReference>
<evidence type="ECO:0000313" key="9">
    <source>
        <dbReference type="Proteomes" id="UP000255264"/>
    </source>
</evidence>
<sequence length="237" mass="26219">MADFTFKQFQIKQQNCAMKVGTDGVLLGAWAPLDNVQHILDMGTGTGLLALMAAQRAPQATISAVELDAAACHQAEQNVAASPWSERIELYHADVGAFCRQTTQTFDLIVANPPYFPVGVACASPSRAQARYLQESHWTWLNWAGCCLAEQGRVAMVLPMEAGQQLIAQTQNEPDAAWHCIRQTQVITKAGKMPQRVLLLFARYAQPCVSDSLTVYDENNRYTEGFIALTRDFYLAF</sequence>
<feature type="domain" description="Methyltransferase small" evidence="7">
    <location>
        <begin position="35"/>
        <end position="115"/>
    </location>
</feature>
<evidence type="ECO:0000256" key="2">
    <source>
        <dbReference type="ARBA" id="ARBA00022603"/>
    </source>
</evidence>
<dbReference type="GO" id="GO:0005737">
    <property type="term" value="C:cytoplasm"/>
    <property type="evidence" value="ECO:0007669"/>
    <property type="project" value="UniProtKB-SubCell"/>
</dbReference>
<dbReference type="PANTHER" id="PTHR47739:SF1">
    <property type="entry name" value="TRNA1(VAL) (ADENINE(37)-N6)-METHYLTRANSFERASE"/>
    <property type="match status" value="1"/>
</dbReference>
<reference evidence="8 9" key="1">
    <citation type="submission" date="2018-06" db="EMBL/GenBank/DDBJ databases">
        <authorList>
            <consortium name="Pathogen Informatics"/>
            <person name="Doyle S."/>
        </authorList>
    </citation>
    <scope>NUCLEOTIDE SEQUENCE [LARGE SCALE GENOMIC DNA]</scope>
    <source>
        <strain evidence="8 9">NCTC13335</strain>
    </source>
</reference>
<dbReference type="EMBL" id="UGHS01000004">
    <property type="protein sequence ID" value="STO93084.1"/>
    <property type="molecule type" value="Genomic_DNA"/>
</dbReference>
<evidence type="ECO:0000256" key="6">
    <source>
        <dbReference type="HAMAP-Rule" id="MF_01872"/>
    </source>
</evidence>
<dbReference type="Pfam" id="PF05175">
    <property type="entry name" value="MTS"/>
    <property type="match status" value="1"/>
</dbReference>
<dbReference type="PANTHER" id="PTHR47739">
    <property type="entry name" value="TRNA1(VAL) (ADENINE(37)-N6)-METHYLTRANSFERASE"/>
    <property type="match status" value="1"/>
</dbReference>
<comment type="similarity">
    <text evidence="6">Belongs to the methyltransferase superfamily. tRNA (adenine-N(6)-)-methyltransferase family.</text>
</comment>
<dbReference type="InterPro" id="IPR029063">
    <property type="entry name" value="SAM-dependent_MTases_sf"/>
</dbReference>
<dbReference type="GO" id="GO:0016430">
    <property type="term" value="F:tRNA (adenine-N6)-methyltransferase activity"/>
    <property type="evidence" value="ECO:0007669"/>
    <property type="project" value="UniProtKB-UniRule"/>
</dbReference>
<evidence type="ECO:0000256" key="4">
    <source>
        <dbReference type="ARBA" id="ARBA00022691"/>
    </source>
</evidence>
<name>A0A377IXT2_9PAST</name>
<dbReference type="InterPro" id="IPR022882">
    <property type="entry name" value="tRNA_adenine-N6_MeTrfase"/>
</dbReference>
<dbReference type="PROSITE" id="PS00092">
    <property type="entry name" value="N6_MTASE"/>
    <property type="match status" value="1"/>
</dbReference>
<dbReference type="Gene3D" id="3.40.50.150">
    <property type="entry name" value="Vaccinia Virus protein VP39"/>
    <property type="match status" value="1"/>
</dbReference>